<dbReference type="AlphaFoldDB" id="A0A8G1RYP9"/>
<gene>
    <name evidence="1" type="ORF">BO72DRAFT_483330</name>
</gene>
<dbReference type="RefSeq" id="XP_040805172.1">
    <property type="nucleotide sequence ID" value="XM_040947793.1"/>
</dbReference>
<sequence>MFRPDFYSSRQEAAVRQFAHTLASTATGRFFVHMCHELDAGKSLDWEKAAGELGATFRGMRARAVRPLVPRYAGLVYDGYDGAVRLFTEPATDDEDPVLFTRDGRVEFRVQDKSDRATILEWAANLPACVSPPPAAAAAASEAGLETKLVLDTGTAPTVRHFGSRWVTWFHYAERVPVTDGEVEEEP</sequence>
<organism evidence="1 2">
    <name type="scientific">Aspergillus fijiensis CBS 313.89</name>
    <dbReference type="NCBI Taxonomy" id="1448319"/>
    <lineage>
        <taxon>Eukaryota</taxon>
        <taxon>Fungi</taxon>
        <taxon>Dikarya</taxon>
        <taxon>Ascomycota</taxon>
        <taxon>Pezizomycotina</taxon>
        <taxon>Eurotiomycetes</taxon>
        <taxon>Eurotiomycetidae</taxon>
        <taxon>Eurotiales</taxon>
        <taxon>Aspergillaceae</taxon>
        <taxon>Aspergillus</taxon>
    </lineage>
</organism>
<protein>
    <submittedName>
        <fullName evidence="1">Uncharacterized protein</fullName>
    </submittedName>
</protein>
<evidence type="ECO:0000313" key="2">
    <source>
        <dbReference type="Proteomes" id="UP000249789"/>
    </source>
</evidence>
<dbReference type="EMBL" id="KZ824626">
    <property type="protein sequence ID" value="RAK81162.1"/>
    <property type="molecule type" value="Genomic_DNA"/>
</dbReference>
<dbReference type="VEuPathDB" id="FungiDB:BO72DRAFT_483330"/>
<dbReference type="GeneID" id="63865126"/>
<name>A0A8G1RYP9_9EURO</name>
<accession>A0A8G1RYP9</accession>
<evidence type="ECO:0000313" key="1">
    <source>
        <dbReference type="EMBL" id="RAK81162.1"/>
    </source>
</evidence>
<proteinExistence type="predicted"/>
<keyword evidence="2" id="KW-1185">Reference proteome</keyword>
<reference evidence="1 2" key="1">
    <citation type="submission" date="2018-02" db="EMBL/GenBank/DDBJ databases">
        <title>The genomes of Aspergillus section Nigri reveals drivers in fungal speciation.</title>
        <authorList>
            <consortium name="DOE Joint Genome Institute"/>
            <person name="Vesth T.C."/>
            <person name="Nybo J."/>
            <person name="Theobald S."/>
            <person name="Brandl J."/>
            <person name="Frisvad J.C."/>
            <person name="Nielsen K.F."/>
            <person name="Lyhne E.K."/>
            <person name="Kogle M.E."/>
            <person name="Kuo A."/>
            <person name="Riley R."/>
            <person name="Clum A."/>
            <person name="Nolan M."/>
            <person name="Lipzen A."/>
            <person name="Salamov A."/>
            <person name="Henrissat B."/>
            <person name="Wiebenga A."/>
            <person name="De vries R.P."/>
            <person name="Grigoriev I.V."/>
            <person name="Mortensen U.H."/>
            <person name="Andersen M.R."/>
            <person name="Baker S.E."/>
        </authorList>
    </citation>
    <scope>NUCLEOTIDE SEQUENCE [LARGE SCALE GENOMIC DNA]</scope>
    <source>
        <strain evidence="1 2">CBS 313.89</strain>
    </source>
</reference>
<dbReference type="Proteomes" id="UP000249789">
    <property type="component" value="Unassembled WGS sequence"/>
</dbReference>
<dbReference type="OrthoDB" id="4427077at2759"/>